<keyword evidence="2" id="KW-0012">Acyltransferase</keyword>
<feature type="compositionally biased region" description="Polar residues" evidence="3">
    <location>
        <begin position="102"/>
        <end position="112"/>
    </location>
</feature>
<dbReference type="PANTHER" id="PTHR42919">
    <property type="entry name" value="N-ALPHA-ACETYLTRANSFERASE"/>
    <property type="match status" value="1"/>
</dbReference>
<dbReference type="EMBL" id="HBGN01019803">
    <property type="protein sequence ID" value="CAD9333044.1"/>
    <property type="molecule type" value="Transcribed_RNA"/>
</dbReference>
<name>A0A7S1ZAS1_9STRA</name>
<dbReference type="InterPro" id="IPR000182">
    <property type="entry name" value="GNAT_dom"/>
</dbReference>
<dbReference type="GO" id="GO:0031415">
    <property type="term" value="C:NatA complex"/>
    <property type="evidence" value="ECO:0007669"/>
    <property type="project" value="TreeGrafter"/>
</dbReference>
<evidence type="ECO:0000256" key="2">
    <source>
        <dbReference type="ARBA" id="ARBA00023315"/>
    </source>
</evidence>
<dbReference type="PROSITE" id="PS51186">
    <property type="entry name" value="GNAT"/>
    <property type="match status" value="1"/>
</dbReference>
<evidence type="ECO:0000256" key="4">
    <source>
        <dbReference type="SAM" id="SignalP"/>
    </source>
</evidence>
<keyword evidence="1" id="KW-0808">Transferase</keyword>
<evidence type="ECO:0000256" key="3">
    <source>
        <dbReference type="SAM" id="MobiDB-lite"/>
    </source>
</evidence>
<feature type="domain" description="N-acetyltransferase" evidence="5">
    <location>
        <begin position="265"/>
        <end position="411"/>
    </location>
</feature>
<dbReference type="GO" id="GO:0008080">
    <property type="term" value="F:N-acetyltransferase activity"/>
    <property type="evidence" value="ECO:0007669"/>
    <property type="project" value="TreeGrafter"/>
</dbReference>
<feature type="signal peptide" evidence="4">
    <location>
        <begin position="1"/>
        <end position="34"/>
    </location>
</feature>
<organism evidence="6">
    <name type="scientific">Ditylum brightwellii</name>
    <dbReference type="NCBI Taxonomy" id="49249"/>
    <lineage>
        <taxon>Eukaryota</taxon>
        <taxon>Sar</taxon>
        <taxon>Stramenopiles</taxon>
        <taxon>Ochrophyta</taxon>
        <taxon>Bacillariophyta</taxon>
        <taxon>Mediophyceae</taxon>
        <taxon>Lithodesmiophycidae</taxon>
        <taxon>Lithodesmiales</taxon>
        <taxon>Lithodesmiaceae</taxon>
        <taxon>Ditylum</taxon>
    </lineage>
</organism>
<dbReference type="InterPro" id="IPR016181">
    <property type="entry name" value="Acyl_CoA_acyltransferase"/>
</dbReference>
<gene>
    <name evidence="6" type="ORF">DBRI1063_LOCUS12617</name>
</gene>
<dbReference type="AlphaFoldDB" id="A0A7S1ZAS1"/>
<keyword evidence="4" id="KW-0732">Signal</keyword>
<reference evidence="6" key="1">
    <citation type="submission" date="2021-01" db="EMBL/GenBank/DDBJ databases">
        <authorList>
            <person name="Corre E."/>
            <person name="Pelletier E."/>
            <person name="Niang G."/>
            <person name="Scheremetjew M."/>
            <person name="Finn R."/>
            <person name="Kale V."/>
            <person name="Holt S."/>
            <person name="Cochrane G."/>
            <person name="Meng A."/>
            <person name="Brown T."/>
            <person name="Cohen L."/>
        </authorList>
    </citation>
    <scope>NUCLEOTIDE SEQUENCE</scope>
    <source>
        <strain evidence="6">Pop2</strain>
    </source>
</reference>
<dbReference type="InterPro" id="IPR051556">
    <property type="entry name" value="N-term/lysine_N-AcTrnsfr"/>
</dbReference>
<sequence length="451" mass="50597">MKKVKQRASSSPSSSLLIALQLPLFLSFLATVESFASFPLNANSYVQQQATTNHYYGHRRNQLQHCMVKWDFWKNDGTTTKNESEKEENVVVNGQQKNNGKSDNMFNPSASQDDVGDQLSEILLYRMSNDKKRNQQQDQSAASSISKNKYPFVIDVLDPNSQPEIYKDAAEVCVEVFFNPNDEGAFLGGNGKNAMSPFKAMQLMYLRNMQYGDLRGRRLLSNAQNSMIVARQVIPSSSASSSPSSDEIISDLSTIYNSDWLPDGGETGEYTRGDYLGFVEVTERSFGLGKKFDEEEGEEGEEVGTVYVEENDEGKAQKPKKKQMKLRPLLTNLSVRSDARQSGIGSALLTSAERSVLTWNKPSYNEVILQVEDDNPNALQFYEKRGYATVFADPSCRRFATGDLMLRKERCTKIAMRKALAKERAIIENDKVRKDGQGGIGDMLRKLPFFG</sequence>
<dbReference type="Gene3D" id="3.40.630.30">
    <property type="match status" value="1"/>
</dbReference>
<feature type="chain" id="PRO_5030910658" description="N-acetyltransferase domain-containing protein" evidence="4">
    <location>
        <begin position="35"/>
        <end position="451"/>
    </location>
</feature>
<dbReference type="GO" id="GO:0007064">
    <property type="term" value="P:mitotic sister chromatid cohesion"/>
    <property type="evidence" value="ECO:0007669"/>
    <property type="project" value="TreeGrafter"/>
</dbReference>
<evidence type="ECO:0000256" key="1">
    <source>
        <dbReference type="ARBA" id="ARBA00022679"/>
    </source>
</evidence>
<evidence type="ECO:0000259" key="5">
    <source>
        <dbReference type="PROSITE" id="PS51186"/>
    </source>
</evidence>
<protein>
    <recommendedName>
        <fullName evidence="5">N-acetyltransferase domain-containing protein</fullName>
    </recommendedName>
</protein>
<feature type="compositionally biased region" description="Low complexity" evidence="3">
    <location>
        <begin position="90"/>
        <end position="101"/>
    </location>
</feature>
<feature type="region of interest" description="Disordered" evidence="3">
    <location>
        <begin position="79"/>
        <end position="114"/>
    </location>
</feature>
<accession>A0A7S1ZAS1</accession>
<proteinExistence type="predicted"/>
<dbReference type="Pfam" id="PF13508">
    <property type="entry name" value="Acetyltransf_7"/>
    <property type="match status" value="1"/>
</dbReference>
<dbReference type="SUPFAM" id="SSF55729">
    <property type="entry name" value="Acyl-CoA N-acyltransferases (Nat)"/>
    <property type="match status" value="1"/>
</dbReference>
<evidence type="ECO:0000313" key="6">
    <source>
        <dbReference type="EMBL" id="CAD9333044.1"/>
    </source>
</evidence>
<dbReference type="PANTHER" id="PTHR42919:SF8">
    <property type="entry name" value="N-ALPHA-ACETYLTRANSFERASE 50"/>
    <property type="match status" value="1"/>
</dbReference>